<reference evidence="12" key="2">
    <citation type="submission" date="2025-08" db="UniProtKB">
        <authorList>
            <consortium name="Ensembl"/>
        </authorList>
    </citation>
    <scope>IDENTIFICATION</scope>
</reference>
<dbReference type="PROSITE" id="PS00027">
    <property type="entry name" value="HOMEOBOX_1"/>
    <property type="match status" value="1"/>
</dbReference>
<feature type="DNA-binding region" description="Homeobox" evidence="9">
    <location>
        <begin position="204"/>
        <end position="263"/>
    </location>
</feature>
<evidence type="ECO:0000256" key="7">
    <source>
        <dbReference type="ARBA" id="ARBA00023163"/>
    </source>
</evidence>
<dbReference type="GO" id="GO:0003677">
    <property type="term" value="F:DNA binding"/>
    <property type="evidence" value="ECO:0007669"/>
    <property type="project" value="UniProtKB-UniRule"/>
</dbReference>
<keyword evidence="5 9" id="KW-0238">DNA-binding</keyword>
<dbReference type="GO" id="GO:0005634">
    <property type="term" value="C:nucleus"/>
    <property type="evidence" value="ECO:0007669"/>
    <property type="project" value="UniProtKB-SubCell"/>
</dbReference>
<evidence type="ECO:0000256" key="1">
    <source>
        <dbReference type="ARBA" id="ARBA00004123"/>
    </source>
</evidence>
<comment type="similarity">
    <text evidence="2">Belongs to the Abd-B homeobox family.</text>
</comment>
<feature type="compositionally biased region" description="Pro residues" evidence="11">
    <location>
        <begin position="32"/>
        <end position="57"/>
    </location>
</feature>
<keyword evidence="6 9" id="KW-0371">Homeobox</keyword>
<evidence type="ECO:0000256" key="4">
    <source>
        <dbReference type="ARBA" id="ARBA00023015"/>
    </source>
</evidence>
<dbReference type="GO" id="GO:0000981">
    <property type="term" value="F:DNA-binding transcription factor activity, RNA polymerase II-specific"/>
    <property type="evidence" value="ECO:0007669"/>
    <property type="project" value="InterPro"/>
</dbReference>
<dbReference type="InterPro" id="IPR009057">
    <property type="entry name" value="Homeodomain-like_sf"/>
</dbReference>
<dbReference type="PROSITE" id="PS50071">
    <property type="entry name" value="HOMEOBOX_2"/>
    <property type="match status" value="1"/>
</dbReference>
<keyword evidence="4" id="KW-0805">Transcription regulation</keyword>
<dbReference type="Proteomes" id="UP000694382">
    <property type="component" value="Chromosome 27"/>
</dbReference>
<dbReference type="SUPFAM" id="SSF46689">
    <property type="entry name" value="Homeodomain-like"/>
    <property type="match status" value="1"/>
</dbReference>
<keyword evidence="7" id="KW-0804">Transcription</keyword>
<dbReference type="SMART" id="SM00389">
    <property type="entry name" value="HOX"/>
    <property type="match status" value="1"/>
</dbReference>
<dbReference type="Ensembl" id="ENSCPVT00000015961.2">
    <property type="protein sequence ID" value="ENSCPVP00000015286.1"/>
    <property type="gene ID" value="ENSCPVG00000011198.2"/>
</dbReference>
<evidence type="ECO:0000256" key="3">
    <source>
        <dbReference type="ARBA" id="ARBA00022473"/>
    </source>
</evidence>
<keyword evidence="13" id="KW-1185">Reference proteome</keyword>
<accession>A0A8C3N3E3</accession>
<feature type="region of interest" description="Disordered" evidence="11">
    <location>
        <begin position="1"/>
        <end position="63"/>
    </location>
</feature>
<evidence type="ECO:0000313" key="12">
    <source>
        <dbReference type="Ensembl" id="ENSCPVP00000015286.1"/>
    </source>
</evidence>
<dbReference type="InterPro" id="IPR051003">
    <property type="entry name" value="AP_axis_regulatory_Homeobox"/>
</dbReference>
<feature type="region of interest" description="Disordered" evidence="11">
    <location>
        <begin position="78"/>
        <end position="103"/>
    </location>
</feature>
<organism evidence="12 13">
    <name type="scientific">Geospiza parvula</name>
    <name type="common">Small tree-finch</name>
    <name type="synonym">Camarhynchus parvulus</name>
    <dbReference type="NCBI Taxonomy" id="87175"/>
    <lineage>
        <taxon>Eukaryota</taxon>
        <taxon>Metazoa</taxon>
        <taxon>Chordata</taxon>
        <taxon>Craniata</taxon>
        <taxon>Vertebrata</taxon>
        <taxon>Euteleostomi</taxon>
        <taxon>Archelosauria</taxon>
        <taxon>Archosauria</taxon>
        <taxon>Dinosauria</taxon>
        <taxon>Saurischia</taxon>
        <taxon>Theropoda</taxon>
        <taxon>Coelurosauria</taxon>
        <taxon>Aves</taxon>
        <taxon>Neognathae</taxon>
        <taxon>Neoaves</taxon>
        <taxon>Telluraves</taxon>
        <taxon>Australaves</taxon>
        <taxon>Passeriformes</taxon>
        <taxon>Thraupidae</taxon>
        <taxon>Camarhynchus</taxon>
    </lineage>
</organism>
<evidence type="ECO:0000256" key="11">
    <source>
        <dbReference type="SAM" id="MobiDB-lite"/>
    </source>
</evidence>
<protein>
    <submittedName>
        <fullName evidence="12">Uncharacterized protein</fullName>
    </submittedName>
</protein>
<evidence type="ECO:0000256" key="5">
    <source>
        <dbReference type="ARBA" id="ARBA00023125"/>
    </source>
</evidence>
<dbReference type="Pfam" id="PF00046">
    <property type="entry name" value="Homeodomain"/>
    <property type="match status" value="1"/>
</dbReference>
<evidence type="ECO:0000256" key="2">
    <source>
        <dbReference type="ARBA" id="ARBA00006317"/>
    </source>
</evidence>
<feature type="compositionally biased region" description="Low complexity" evidence="11">
    <location>
        <begin position="1"/>
        <end position="10"/>
    </location>
</feature>
<evidence type="ECO:0000256" key="9">
    <source>
        <dbReference type="PROSITE-ProRule" id="PRU00108"/>
    </source>
</evidence>
<keyword evidence="3" id="KW-0217">Developmental protein</keyword>
<reference evidence="12" key="3">
    <citation type="submission" date="2025-09" db="UniProtKB">
        <authorList>
            <consortium name="Ensembl"/>
        </authorList>
    </citation>
    <scope>IDENTIFICATION</scope>
</reference>
<keyword evidence="8 9" id="KW-0539">Nucleus</keyword>
<dbReference type="PANTHER" id="PTHR45804">
    <property type="entry name" value="SEGMENTATION PROTEIN FUSHI TARAZU-LIKE PROTEIN"/>
    <property type="match status" value="1"/>
</dbReference>
<dbReference type="CDD" id="cd00086">
    <property type="entry name" value="homeodomain"/>
    <property type="match status" value="1"/>
</dbReference>
<name>A0A8C3N3E3_GEOPR</name>
<dbReference type="AlphaFoldDB" id="A0A8C3N3E3"/>
<evidence type="ECO:0000256" key="8">
    <source>
        <dbReference type="ARBA" id="ARBA00023242"/>
    </source>
</evidence>
<dbReference type="PANTHER" id="PTHR45804:SF6">
    <property type="entry name" value="HOMEOBOX PROTEIN HOX-B13"/>
    <property type="match status" value="1"/>
</dbReference>
<sequence length="274" mass="29128">MQPPGLEGLLPPGGFGGAQPRGLLPHPHPPHPRGPSPPPGMNPAFPPEPPPEPPKPPAGSASAALPYGCLGRVPWASLKASPSPQGPFAATPDKFLEPPGGPEEFQSRPAEFAFYPAYGAAYPPVPGYLDVPVVPALAEPRPEALLGPDGGFGGCPQPWALGGGWAGQRCCPKEQGPAGFLLKPHFAEGSAPCPAEGCSLRPRARKKRVPYSKAQLRELEQEFARGRFITRERRRKIALATRLSERQITIWFQNRRVKDKKVLAKGKAASAATP</sequence>
<evidence type="ECO:0000313" key="13">
    <source>
        <dbReference type="Proteomes" id="UP000694382"/>
    </source>
</evidence>
<dbReference type="InterPro" id="IPR017970">
    <property type="entry name" value="Homeobox_CS"/>
</dbReference>
<evidence type="ECO:0000256" key="10">
    <source>
        <dbReference type="RuleBase" id="RU000682"/>
    </source>
</evidence>
<dbReference type="InterPro" id="IPR001356">
    <property type="entry name" value="HD"/>
</dbReference>
<evidence type="ECO:0000256" key="6">
    <source>
        <dbReference type="ARBA" id="ARBA00023155"/>
    </source>
</evidence>
<comment type="subcellular location">
    <subcellularLocation>
        <location evidence="1 9 10">Nucleus</location>
    </subcellularLocation>
</comment>
<reference evidence="12" key="1">
    <citation type="submission" date="2020-02" db="EMBL/GenBank/DDBJ databases">
        <authorList>
            <person name="Enbody D E."/>
            <person name="Pettersson E M."/>
        </authorList>
    </citation>
    <scope>NUCLEOTIDE SEQUENCE [LARGE SCALE GENOMIC DNA]</scope>
</reference>
<proteinExistence type="inferred from homology"/>
<dbReference type="Gene3D" id="1.10.10.60">
    <property type="entry name" value="Homeodomain-like"/>
    <property type="match status" value="1"/>
</dbReference>